<dbReference type="Gene3D" id="3.40.1190.20">
    <property type="match status" value="1"/>
</dbReference>
<evidence type="ECO:0000256" key="2">
    <source>
        <dbReference type="ARBA" id="ARBA00022679"/>
    </source>
</evidence>
<reference evidence="5 6" key="1">
    <citation type="submission" date="2024-09" db="EMBL/GenBank/DDBJ databases">
        <authorList>
            <person name="Sun Q."/>
            <person name="Mori K."/>
        </authorList>
    </citation>
    <scope>NUCLEOTIDE SEQUENCE [LARGE SCALE GENOMIC DNA]</scope>
    <source>
        <strain evidence="5 6">CECT 7682</strain>
    </source>
</reference>
<dbReference type="InterPro" id="IPR050306">
    <property type="entry name" value="PfkB_Carbo_kinase"/>
</dbReference>
<proteinExistence type="inferred from homology"/>
<dbReference type="PROSITE" id="PS00584">
    <property type="entry name" value="PFKB_KINASES_2"/>
    <property type="match status" value="1"/>
</dbReference>
<dbReference type="InterPro" id="IPR011611">
    <property type="entry name" value="PfkB_dom"/>
</dbReference>
<dbReference type="EMBL" id="JBHMEW010000027">
    <property type="protein sequence ID" value="MFB9210936.1"/>
    <property type="molecule type" value="Genomic_DNA"/>
</dbReference>
<evidence type="ECO:0000313" key="6">
    <source>
        <dbReference type="Proteomes" id="UP001589654"/>
    </source>
</evidence>
<organism evidence="5 6">
    <name type="scientific">Echinicola jeungdonensis</name>
    <dbReference type="NCBI Taxonomy" id="709343"/>
    <lineage>
        <taxon>Bacteria</taxon>
        <taxon>Pseudomonadati</taxon>
        <taxon>Bacteroidota</taxon>
        <taxon>Cytophagia</taxon>
        <taxon>Cytophagales</taxon>
        <taxon>Cyclobacteriaceae</taxon>
        <taxon>Echinicola</taxon>
    </lineage>
</organism>
<gene>
    <name evidence="5" type="ORF">ACFFUR_03895</name>
</gene>
<dbReference type="RefSeq" id="WP_290246368.1">
    <property type="nucleotide sequence ID" value="NZ_JAUFQT010000001.1"/>
</dbReference>
<dbReference type="InterPro" id="IPR002173">
    <property type="entry name" value="Carboh/pur_kinase_PfkB_CS"/>
</dbReference>
<name>A0ABV5J2A4_9BACT</name>
<dbReference type="EC" id="2.7.1.-" evidence="5"/>
<comment type="caution">
    <text evidence="5">The sequence shown here is derived from an EMBL/GenBank/DDBJ whole genome shotgun (WGS) entry which is preliminary data.</text>
</comment>
<dbReference type="Proteomes" id="UP001589654">
    <property type="component" value="Unassembled WGS sequence"/>
</dbReference>
<evidence type="ECO:0000256" key="3">
    <source>
        <dbReference type="ARBA" id="ARBA00022777"/>
    </source>
</evidence>
<dbReference type="SUPFAM" id="SSF53613">
    <property type="entry name" value="Ribokinase-like"/>
    <property type="match status" value="1"/>
</dbReference>
<protein>
    <submittedName>
        <fullName evidence="5">Carbohydrate kinase</fullName>
        <ecNumber evidence="5">2.7.1.-</ecNumber>
    </submittedName>
</protein>
<keyword evidence="2 5" id="KW-0808">Transferase</keyword>
<evidence type="ECO:0000256" key="1">
    <source>
        <dbReference type="ARBA" id="ARBA00010688"/>
    </source>
</evidence>
<accession>A0ABV5J2A4</accession>
<dbReference type="Pfam" id="PF00294">
    <property type="entry name" value="PfkB"/>
    <property type="match status" value="1"/>
</dbReference>
<feature type="domain" description="Carbohydrate kinase PfkB" evidence="4">
    <location>
        <begin position="15"/>
        <end position="279"/>
    </location>
</feature>
<keyword evidence="3 5" id="KW-0418">Kinase</keyword>
<evidence type="ECO:0000313" key="5">
    <source>
        <dbReference type="EMBL" id="MFB9210936.1"/>
    </source>
</evidence>
<sequence length="295" mass="32834">MKKKVVIFGEMLWDCFSDKNLPGGAPMNVALHAQFLGLETNFISAVGEDILGKDLLQFVAKKSLNTTYIQELTDKPTGKVLVDDSDRENVKYEIMKPVAWDFIRWNTAVQTLVEKADAFVFGSLAARSDESRSTLLRLLETTALKILDINLRAPHYDFGVLKQLLDKTDVLKINEEELEILAEFEGISPDWEEAVKKLTERYDLKMVCITRGAQGALIYDGEKSYQHPGFKVKVTDTVGSGDAFLSGFVYKYLQGAQPNEILDFACALGAFVATNQGGTPKYDMENVQAIIKGVT</sequence>
<dbReference type="InterPro" id="IPR029056">
    <property type="entry name" value="Ribokinase-like"/>
</dbReference>
<keyword evidence="6" id="KW-1185">Reference proteome</keyword>
<dbReference type="GO" id="GO:0016301">
    <property type="term" value="F:kinase activity"/>
    <property type="evidence" value="ECO:0007669"/>
    <property type="project" value="UniProtKB-KW"/>
</dbReference>
<dbReference type="PANTHER" id="PTHR43085:SF57">
    <property type="entry name" value="CARBOHYDRATE KINASE PFKB DOMAIN-CONTAINING PROTEIN"/>
    <property type="match status" value="1"/>
</dbReference>
<dbReference type="PANTHER" id="PTHR43085">
    <property type="entry name" value="HEXOKINASE FAMILY MEMBER"/>
    <property type="match status" value="1"/>
</dbReference>
<evidence type="ECO:0000259" key="4">
    <source>
        <dbReference type="Pfam" id="PF00294"/>
    </source>
</evidence>
<dbReference type="CDD" id="cd01167">
    <property type="entry name" value="bac_FRK"/>
    <property type="match status" value="1"/>
</dbReference>
<comment type="similarity">
    <text evidence="1">Belongs to the carbohydrate kinase PfkB family.</text>
</comment>